<protein>
    <recommendedName>
        <fullName evidence="9">RRM domain-containing protein</fullName>
    </recommendedName>
</protein>
<evidence type="ECO:0000256" key="6">
    <source>
        <dbReference type="ARBA" id="ARBA00023242"/>
    </source>
</evidence>
<dbReference type="AlphaFoldDB" id="A0A9Q0IIP4"/>
<evidence type="ECO:0000256" key="5">
    <source>
        <dbReference type="ARBA" id="ARBA00023016"/>
    </source>
</evidence>
<evidence type="ECO:0000313" key="10">
    <source>
        <dbReference type="EMBL" id="KAJ3599485.1"/>
    </source>
</evidence>
<evidence type="ECO:0000313" key="11">
    <source>
        <dbReference type="Proteomes" id="UP001148018"/>
    </source>
</evidence>
<dbReference type="Proteomes" id="UP001148018">
    <property type="component" value="Unassembled WGS sequence"/>
</dbReference>
<dbReference type="SUPFAM" id="SSF54928">
    <property type="entry name" value="RNA-binding domain, RBD"/>
    <property type="match status" value="2"/>
</dbReference>
<dbReference type="GO" id="GO:0003723">
    <property type="term" value="F:RNA binding"/>
    <property type="evidence" value="ECO:0007669"/>
    <property type="project" value="UniProtKB-UniRule"/>
</dbReference>
<dbReference type="OrthoDB" id="439808at2759"/>
<sequence>MADEGKLFVGGLCFNTDEEGLKESFSKYGHIVKADVVRDRETQKSRGFGFVTFENPDDAKEALAAMDGKSVDGKPIRVDHAGKPSGRSGGGGAFRGSGTRGFFRGRRGEGGGGGFGHRSYTDRGYGDSRPYAREGGFGGARSYGDEDRSNGGYRSGSGSGGGGGSSRGGGGGSSGGGSGYGGYSRDNRSQNSYGSEPRPSSYRDSYDSYVVIIKHRETQRSRGFGFITFENPEDAKDAMIAMNGKAPAEDMTTQEAAAAVAETSAETEHRAEDTVSAKEDLLLCSLAPPEATPIVEMCGKKRYVDGPV</sequence>
<dbReference type="EMBL" id="JANIIK010000048">
    <property type="protein sequence ID" value="KAJ3599485.1"/>
    <property type="molecule type" value="Genomic_DNA"/>
</dbReference>
<keyword evidence="3" id="KW-0963">Cytoplasm</keyword>
<dbReference type="Gene3D" id="3.30.70.330">
    <property type="match status" value="2"/>
</dbReference>
<evidence type="ECO:0000259" key="9">
    <source>
        <dbReference type="PROSITE" id="PS50102"/>
    </source>
</evidence>
<reference evidence="10" key="1">
    <citation type="submission" date="2022-07" db="EMBL/GenBank/DDBJ databases">
        <title>Chromosome-level genome of Muraenolepis orangiensis.</title>
        <authorList>
            <person name="Kim J."/>
        </authorList>
    </citation>
    <scope>NUCLEOTIDE SEQUENCE</scope>
    <source>
        <strain evidence="10">KU_S4_2022</strain>
        <tissue evidence="10">Muscle</tissue>
    </source>
</reference>
<dbReference type="InterPro" id="IPR035979">
    <property type="entry name" value="RBD_domain_sf"/>
</dbReference>
<comment type="caution">
    <text evidence="10">The sequence shown here is derived from an EMBL/GenBank/DDBJ whole genome shotgun (WGS) entry which is preliminary data.</text>
</comment>
<feature type="compositionally biased region" description="Gly residues" evidence="8">
    <location>
        <begin position="87"/>
        <end position="99"/>
    </location>
</feature>
<name>A0A9Q0IIP4_9TELE</name>
<feature type="compositionally biased region" description="Gly residues" evidence="8">
    <location>
        <begin position="153"/>
        <end position="182"/>
    </location>
</feature>
<evidence type="ECO:0000256" key="2">
    <source>
        <dbReference type="ARBA" id="ARBA00004642"/>
    </source>
</evidence>
<dbReference type="FunFam" id="3.30.70.330:FF:000174">
    <property type="entry name" value="cold-inducible RNA-binding protein isoform X2"/>
    <property type="match status" value="1"/>
</dbReference>
<proteinExistence type="predicted"/>
<dbReference type="Pfam" id="PF00076">
    <property type="entry name" value="RRM_1"/>
    <property type="match status" value="2"/>
</dbReference>
<evidence type="ECO:0000256" key="3">
    <source>
        <dbReference type="ARBA" id="ARBA00022490"/>
    </source>
</evidence>
<feature type="domain" description="RRM" evidence="9">
    <location>
        <begin position="5"/>
        <end position="83"/>
    </location>
</feature>
<feature type="region of interest" description="Disordered" evidence="8">
    <location>
        <begin position="71"/>
        <end position="203"/>
    </location>
</feature>
<dbReference type="GO" id="GO:0005737">
    <property type="term" value="C:cytoplasm"/>
    <property type="evidence" value="ECO:0007669"/>
    <property type="project" value="UniProtKB-SubCell"/>
</dbReference>
<keyword evidence="11" id="KW-1185">Reference proteome</keyword>
<accession>A0A9Q0IIP4</accession>
<keyword evidence="6" id="KW-0539">Nucleus</keyword>
<feature type="compositionally biased region" description="Basic and acidic residues" evidence="8">
    <location>
        <begin position="119"/>
        <end position="132"/>
    </location>
</feature>
<evidence type="ECO:0000256" key="7">
    <source>
        <dbReference type="PROSITE-ProRule" id="PRU00176"/>
    </source>
</evidence>
<evidence type="ECO:0000256" key="4">
    <source>
        <dbReference type="ARBA" id="ARBA00022884"/>
    </source>
</evidence>
<feature type="domain" description="RRM" evidence="9">
    <location>
        <begin position="210"/>
        <end position="258"/>
    </location>
</feature>
<organism evidence="10 11">
    <name type="scientific">Muraenolepis orangiensis</name>
    <name type="common">Patagonian moray cod</name>
    <dbReference type="NCBI Taxonomy" id="630683"/>
    <lineage>
        <taxon>Eukaryota</taxon>
        <taxon>Metazoa</taxon>
        <taxon>Chordata</taxon>
        <taxon>Craniata</taxon>
        <taxon>Vertebrata</taxon>
        <taxon>Euteleostomi</taxon>
        <taxon>Actinopterygii</taxon>
        <taxon>Neopterygii</taxon>
        <taxon>Teleostei</taxon>
        <taxon>Neoteleostei</taxon>
        <taxon>Acanthomorphata</taxon>
        <taxon>Zeiogadaria</taxon>
        <taxon>Gadariae</taxon>
        <taxon>Gadiformes</taxon>
        <taxon>Muraenolepidoidei</taxon>
        <taxon>Muraenolepididae</taxon>
        <taxon>Muraenolepis</taxon>
    </lineage>
</organism>
<dbReference type="SMART" id="SM00360">
    <property type="entry name" value="RRM"/>
    <property type="match status" value="1"/>
</dbReference>
<dbReference type="InterPro" id="IPR012677">
    <property type="entry name" value="Nucleotide-bd_a/b_plait_sf"/>
</dbReference>
<evidence type="ECO:0000256" key="8">
    <source>
        <dbReference type="SAM" id="MobiDB-lite"/>
    </source>
</evidence>
<dbReference type="InterPro" id="IPR050441">
    <property type="entry name" value="RBM"/>
</dbReference>
<feature type="compositionally biased region" description="Basic and acidic residues" evidence="8">
    <location>
        <begin position="71"/>
        <end position="82"/>
    </location>
</feature>
<dbReference type="PANTHER" id="PTHR48034">
    <property type="entry name" value="TRANSFORMER-2 SEX-DETERMINING PROTEIN-RELATED"/>
    <property type="match status" value="1"/>
</dbReference>
<dbReference type="InterPro" id="IPR000504">
    <property type="entry name" value="RRM_dom"/>
</dbReference>
<dbReference type="PROSITE" id="PS50102">
    <property type="entry name" value="RRM"/>
    <property type="match status" value="2"/>
</dbReference>
<keyword evidence="4 7" id="KW-0694">RNA-binding</keyword>
<keyword evidence="5" id="KW-0346">Stress response</keyword>
<comment type="subcellular location">
    <subcellularLocation>
        <location evidence="1">Cytoplasm</location>
    </subcellularLocation>
    <subcellularLocation>
        <location evidence="2">Nucleus</location>
        <location evidence="2">Nucleoplasm</location>
    </subcellularLocation>
</comment>
<evidence type="ECO:0000256" key="1">
    <source>
        <dbReference type="ARBA" id="ARBA00004496"/>
    </source>
</evidence>
<dbReference type="GO" id="GO:0005654">
    <property type="term" value="C:nucleoplasm"/>
    <property type="evidence" value="ECO:0007669"/>
    <property type="project" value="UniProtKB-SubCell"/>
</dbReference>
<gene>
    <name evidence="10" type="ORF">NHX12_033446</name>
</gene>